<feature type="domain" description="ATPase AAA-type core" evidence="2">
    <location>
        <begin position="809"/>
        <end position="888"/>
    </location>
</feature>
<organism evidence="3 4">
    <name type="scientific">Ectopseudomonas oleovorans</name>
    <name type="common">Pseudomonas oleovorans</name>
    <dbReference type="NCBI Taxonomy" id="301"/>
    <lineage>
        <taxon>Bacteria</taxon>
        <taxon>Pseudomonadati</taxon>
        <taxon>Pseudomonadota</taxon>
        <taxon>Gammaproteobacteria</taxon>
        <taxon>Pseudomonadales</taxon>
        <taxon>Pseudomonadaceae</taxon>
        <taxon>Ectopseudomonas</taxon>
    </lineage>
</organism>
<proteinExistence type="predicted"/>
<evidence type="ECO:0000313" key="4">
    <source>
        <dbReference type="Proteomes" id="UP000244052"/>
    </source>
</evidence>
<evidence type="ECO:0000256" key="1">
    <source>
        <dbReference type="SAM" id="Coils"/>
    </source>
</evidence>
<dbReference type="InterPro" id="IPR016195">
    <property type="entry name" value="Pol/histidinol_Pase-like"/>
</dbReference>
<keyword evidence="1" id="KW-0175">Coiled coil</keyword>
<name>A0A2T5PLT7_ECTOL</name>
<dbReference type="InterPro" id="IPR052018">
    <property type="entry name" value="PHP_domain"/>
</dbReference>
<evidence type="ECO:0000313" key="3">
    <source>
        <dbReference type="EMBL" id="PTU78713.1"/>
    </source>
</evidence>
<keyword evidence="4" id="KW-1185">Reference proteome</keyword>
<dbReference type="RefSeq" id="WP_108233836.1">
    <property type="nucleotide sequence ID" value="NZ_QASO01000074.1"/>
</dbReference>
<dbReference type="InterPro" id="IPR027417">
    <property type="entry name" value="P-loop_NTPase"/>
</dbReference>
<dbReference type="Gene3D" id="3.20.20.140">
    <property type="entry name" value="Metal-dependent hydrolases"/>
    <property type="match status" value="1"/>
</dbReference>
<dbReference type="Gene3D" id="3.40.50.300">
    <property type="entry name" value="P-loop containing nucleotide triphosphate hydrolases"/>
    <property type="match status" value="2"/>
</dbReference>
<dbReference type="PANTHER" id="PTHR42924">
    <property type="entry name" value="EXONUCLEASE"/>
    <property type="match status" value="1"/>
</dbReference>
<reference evidence="3 4" key="1">
    <citation type="submission" date="2018-04" db="EMBL/GenBank/DDBJ databases">
        <title>Pseudomonas sp. nov., isolated from mangrove soil.</title>
        <authorList>
            <person name="Chen C."/>
        </authorList>
    </citation>
    <scope>NUCLEOTIDE SEQUENCE [LARGE SCALE GENOMIC DNA]</scope>
    <source>
        <strain evidence="3 4">JCM 14246</strain>
    </source>
</reference>
<dbReference type="InterPro" id="IPR003959">
    <property type="entry name" value="ATPase_AAA_core"/>
</dbReference>
<dbReference type="GO" id="GO:0035312">
    <property type="term" value="F:5'-3' DNA exonuclease activity"/>
    <property type="evidence" value="ECO:0007669"/>
    <property type="project" value="TreeGrafter"/>
</dbReference>
<dbReference type="AlphaFoldDB" id="A0A2T5PLT7"/>
<gene>
    <name evidence="3" type="ORF">DBO86_12695</name>
</gene>
<dbReference type="InterPro" id="IPR054787">
    <property type="entry name" value="TrlF_ATPase"/>
</dbReference>
<dbReference type="SUPFAM" id="SSF89550">
    <property type="entry name" value="PHP domain-like"/>
    <property type="match status" value="1"/>
</dbReference>
<sequence>MTTQWAYPGARWWKFDFHTHTPASKDTDAWQRVIGTPDELKPEKWLLRYMAAGIDCVAVTDHNSGAWVDKLKTAYAAMQVDPPEGFRELHLFPGVEISANGGFHLLAIFDTSATTSDIDSLLGRVDYTGTKGNSDGVTRRSAADVVQAVLDAGALPIPAHADAIKGLLQLKVDGALQSVIDHHTLGQVLSNSGVLAMEVLARETPKPSAYTQAKLSWAEVIGSDCHTFQGPAVPGSRYTWIKMAKPSLEGLRLSLLDGQGISVRRSDDAESFSPFDKPEHFIEAIEISDARFMGRGNRPARLEFNPYFNALVGGRGTGKSTVVHALRLAYRRERELGTDGEASETFARFNKIARNRNDWGGLLATTHFVLTVSRDDVRHRLLWQQDGQGQVVEEWDEASAQWKASASQAITEQRFPVRLFSQGQIAALAGESQQSLLQVIDEAAGTDTAQDTFEEAKRSFFATCAKLRELDGKLKGRDALNLNLQDVQRKLARFEAAHHAEVLKAYQRTSRQAREMDRQFDSVAAISSRLRGLAGDLLAEDTPDSLFEPSIDAEPIDVLRQLAQSITEAKAQIEAVAQQLVDKGTALREQLSQGVWQAQIEHSKVAYETLKADLLAQGVSDPSEYGRLVQERQRLDTEVARLDALQKQFEELKTQARTQLDYVLQARRAISTTRTQFLEQTLAENHFVRMRLIPYGRDAQGIERSLRDLLGTSDKFKDDIYIEAQDDIPAKGLIADLLLAADLSDQPGEPGTPQFEESIKQLQKRLTAACRGSGDLGGRFNKYLVAETEKRPELINHVLCWFPEDGLQVEYSRKGDGRDFQSIGQASAGQRAAAMLAFLLAHGDEPLVLDQPEDDLDNHLIYDLVVQQIRANKQRRQLIIVTHNPNIVVNGDAEMIHALDFKHQCFVSKSGSLQNKDMREEVCKVMEGGKDAFERRYQRLGREI</sequence>
<dbReference type="NCBIfam" id="NF045780">
    <property type="entry name" value="TrlF_fam_ATP"/>
    <property type="match status" value="1"/>
</dbReference>
<accession>A0A2T5PLT7</accession>
<dbReference type="Proteomes" id="UP000244052">
    <property type="component" value="Unassembled WGS sequence"/>
</dbReference>
<comment type="caution">
    <text evidence="3">The sequence shown here is derived from an EMBL/GenBank/DDBJ whole genome shotgun (WGS) entry which is preliminary data.</text>
</comment>
<dbReference type="GO" id="GO:0005524">
    <property type="term" value="F:ATP binding"/>
    <property type="evidence" value="ECO:0007669"/>
    <property type="project" value="InterPro"/>
</dbReference>
<dbReference type="EMBL" id="QASO01000074">
    <property type="protein sequence ID" value="PTU78713.1"/>
    <property type="molecule type" value="Genomic_DNA"/>
</dbReference>
<feature type="coiled-coil region" evidence="1">
    <location>
        <begin position="628"/>
        <end position="655"/>
    </location>
</feature>
<dbReference type="PANTHER" id="PTHR42924:SF3">
    <property type="entry name" value="POLYMERASE_HISTIDINOL PHOSPHATASE N-TERMINAL DOMAIN-CONTAINING PROTEIN"/>
    <property type="match status" value="1"/>
</dbReference>
<dbReference type="GO" id="GO:0016887">
    <property type="term" value="F:ATP hydrolysis activity"/>
    <property type="evidence" value="ECO:0007669"/>
    <property type="project" value="InterPro"/>
</dbReference>
<dbReference type="Pfam" id="PF13304">
    <property type="entry name" value="AAA_21"/>
    <property type="match status" value="1"/>
</dbReference>
<evidence type="ECO:0000259" key="2">
    <source>
        <dbReference type="Pfam" id="PF13304"/>
    </source>
</evidence>
<protein>
    <submittedName>
        <fullName evidence="3">Chromosome segregation protein SMC</fullName>
    </submittedName>
</protein>
<dbReference type="SUPFAM" id="SSF52540">
    <property type="entry name" value="P-loop containing nucleoside triphosphate hydrolases"/>
    <property type="match status" value="1"/>
</dbReference>
<dbReference type="GO" id="GO:0004534">
    <property type="term" value="F:5'-3' RNA exonuclease activity"/>
    <property type="evidence" value="ECO:0007669"/>
    <property type="project" value="TreeGrafter"/>
</dbReference>